<keyword evidence="3" id="KW-0597">Phosphoprotein</keyword>
<name>A0LGH1_SYNFM</name>
<dbReference type="InterPro" id="IPR036097">
    <property type="entry name" value="HisK_dim/P_sf"/>
</dbReference>
<sequence length="514" mass="56892">MAGNGMNRSIRMAVIGGGKKCRALLEMLGAGVFPSFNAEVVAVADPDGDAAGIGLAKEKGIFTTADFRDLRKIPDLDLVVCLTGGEAPLEALLKRRRPSERLLHAVISRLFEDILRVRQQYLLNELQLDITEGIIESLFLSMRDHVLLLRPDFRILDVNEAFCRACGTDKDSLVGKVCHEVIHGSGERCGGEGFVCPLKISLQTGTVAHAVHEHVDGSGKQRVCEVTTVPLRKVHGKVELVLEIVRDITEDLEKRVEEKTRALKRDLARLVHEDKMISLGKLVAGVVHEINNPLSGINALARLVHQELESCDLDEGRKEKFLYYLHLIDTESSRCSDIVKDLLSFSRLREVERKLFQLNDLVHKAVLLSRHRGGNQAVHFQLELAETLPEMIGDPGQLLQCLLNLIFNAVEAMPDGGTVKVGTRFDSATNEIRLEVTDQGIGIPADLTSKVFEPFFSTKNRDKGVGLGLSVVYGIVKEHGGTIYVRSELQKGTSFIVRLPLQSGKIWRNNRENG</sequence>
<proteinExistence type="predicted"/>
<dbReference type="HOGENOM" id="CLU_000445_114_39_7"/>
<dbReference type="SUPFAM" id="SSF51735">
    <property type="entry name" value="NAD(P)-binding Rossmann-fold domains"/>
    <property type="match status" value="1"/>
</dbReference>
<reference evidence="5 6" key="1">
    <citation type="submission" date="2006-10" db="EMBL/GenBank/DDBJ databases">
        <title>Complete sequence of Syntrophobacter fumaroxidans MPOB.</title>
        <authorList>
            <consortium name="US DOE Joint Genome Institute"/>
            <person name="Copeland A."/>
            <person name="Lucas S."/>
            <person name="Lapidus A."/>
            <person name="Barry K."/>
            <person name="Detter J.C."/>
            <person name="Glavina del Rio T."/>
            <person name="Hammon N."/>
            <person name="Israni S."/>
            <person name="Pitluck S."/>
            <person name="Goltsman E.G."/>
            <person name="Martinez M."/>
            <person name="Schmutz J."/>
            <person name="Larimer F."/>
            <person name="Land M."/>
            <person name="Hauser L."/>
            <person name="Kyrpides N."/>
            <person name="Kim E."/>
            <person name="Boone D.R."/>
            <person name="Brockman F."/>
            <person name="Culley D."/>
            <person name="Ferry J."/>
            <person name="Gunsalus R."/>
            <person name="McInerney M.J."/>
            <person name="Morrison M."/>
            <person name="Plugge C."/>
            <person name="Rohlin L."/>
            <person name="Scholten J."/>
            <person name="Sieber J."/>
            <person name="Stams A.J.M."/>
            <person name="Worm P."/>
            <person name="Henstra A.M."/>
            <person name="Richardson P."/>
        </authorList>
    </citation>
    <scope>NUCLEOTIDE SEQUENCE [LARGE SCALE GENOMIC DNA]</scope>
    <source>
        <strain evidence="6">DSM 10017 / MPOB</strain>
    </source>
</reference>
<dbReference type="PANTHER" id="PTHR43065">
    <property type="entry name" value="SENSOR HISTIDINE KINASE"/>
    <property type="match status" value="1"/>
</dbReference>
<dbReference type="CDD" id="cd00130">
    <property type="entry name" value="PAS"/>
    <property type="match status" value="1"/>
</dbReference>
<dbReference type="InterPro" id="IPR004358">
    <property type="entry name" value="Sig_transdc_His_kin-like_C"/>
</dbReference>
<evidence type="ECO:0000256" key="1">
    <source>
        <dbReference type="ARBA" id="ARBA00000085"/>
    </source>
</evidence>
<dbReference type="InterPro" id="IPR035965">
    <property type="entry name" value="PAS-like_dom_sf"/>
</dbReference>
<dbReference type="PRINTS" id="PR00344">
    <property type="entry name" value="BCTRLSENSOR"/>
</dbReference>
<dbReference type="Pfam" id="PF08448">
    <property type="entry name" value="PAS_4"/>
    <property type="match status" value="1"/>
</dbReference>
<evidence type="ECO:0000313" key="5">
    <source>
        <dbReference type="EMBL" id="ABK16523.1"/>
    </source>
</evidence>
<dbReference type="InterPro" id="IPR000014">
    <property type="entry name" value="PAS"/>
</dbReference>
<dbReference type="CDD" id="cd00082">
    <property type="entry name" value="HisKA"/>
    <property type="match status" value="1"/>
</dbReference>
<evidence type="ECO:0000259" key="4">
    <source>
        <dbReference type="PROSITE" id="PS50109"/>
    </source>
</evidence>
<dbReference type="PANTHER" id="PTHR43065:SF42">
    <property type="entry name" value="TWO-COMPONENT SENSOR PPRA"/>
    <property type="match status" value="1"/>
</dbReference>
<dbReference type="EMBL" id="CP000478">
    <property type="protein sequence ID" value="ABK16523.1"/>
    <property type="molecule type" value="Genomic_DNA"/>
</dbReference>
<dbReference type="KEGG" id="sfu:Sfum_0826"/>
<dbReference type="GO" id="GO:0000155">
    <property type="term" value="F:phosphorelay sensor kinase activity"/>
    <property type="evidence" value="ECO:0007669"/>
    <property type="project" value="InterPro"/>
</dbReference>
<dbReference type="Proteomes" id="UP000001784">
    <property type="component" value="Chromosome"/>
</dbReference>
<dbReference type="Gene3D" id="3.40.50.720">
    <property type="entry name" value="NAD(P)-binding Rossmann-like Domain"/>
    <property type="match status" value="1"/>
</dbReference>
<dbReference type="eggNOG" id="COG4191">
    <property type="taxonomic scope" value="Bacteria"/>
</dbReference>
<evidence type="ECO:0000256" key="3">
    <source>
        <dbReference type="ARBA" id="ARBA00022553"/>
    </source>
</evidence>
<dbReference type="STRING" id="335543.Sfum_0826"/>
<dbReference type="Gene3D" id="3.30.565.10">
    <property type="entry name" value="Histidine kinase-like ATPase, C-terminal domain"/>
    <property type="match status" value="1"/>
</dbReference>
<dbReference type="SUPFAM" id="SSF47384">
    <property type="entry name" value="Homodimeric domain of signal transducing histidine kinase"/>
    <property type="match status" value="1"/>
</dbReference>
<dbReference type="InterPro" id="IPR036890">
    <property type="entry name" value="HATPase_C_sf"/>
</dbReference>
<gene>
    <name evidence="5" type="ordered locus">Sfum_0826</name>
</gene>
<dbReference type="SMART" id="SM00388">
    <property type="entry name" value="HisKA"/>
    <property type="match status" value="1"/>
</dbReference>
<dbReference type="InterPro" id="IPR005467">
    <property type="entry name" value="His_kinase_dom"/>
</dbReference>
<dbReference type="SMART" id="SM00387">
    <property type="entry name" value="HATPase_c"/>
    <property type="match status" value="1"/>
</dbReference>
<dbReference type="Gene3D" id="3.30.450.20">
    <property type="entry name" value="PAS domain"/>
    <property type="match status" value="1"/>
</dbReference>
<accession>A0LGH1</accession>
<evidence type="ECO:0000256" key="2">
    <source>
        <dbReference type="ARBA" id="ARBA00012438"/>
    </source>
</evidence>
<dbReference type="InParanoid" id="A0LGH1"/>
<dbReference type="NCBIfam" id="TIGR00229">
    <property type="entry name" value="sensory_box"/>
    <property type="match status" value="1"/>
</dbReference>
<dbReference type="EC" id="2.7.13.3" evidence="2"/>
<keyword evidence="5" id="KW-0808">Transferase</keyword>
<dbReference type="InterPro" id="IPR013656">
    <property type="entry name" value="PAS_4"/>
</dbReference>
<dbReference type="InterPro" id="IPR003661">
    <property type="entry name" value="HisK_dim/P_dom"/>
</dbReference>
<dbReference type="Pfam" id="PF00512">
    <property type="entry name" value="HisKA"/>
    <property type="match status" value="1"/>
</dbReference>
<dbReference type="Gene3D" id="1.10.287.130">
    <property type="match status" value="1"/>
</dbReference>
<organism evidence="5 6">
    <name type="scientific">Syntrophobacter fumaroxidans (strain DSM 10017 / MPOB)</name>
    <dbReference type="NCBI Taxonomy" id="335543"/>
    <lineage>
        <taxon>Bacteria</taxon>
        <taxon>Pseudomonadati</taxon>
        <taxon>Thermodesulfobacteriota</taxon>
        <taxon>Syntrophobacteria</taxon>
        <taxon>Syntrophobacterales</taxon>
        <taxon>Syntrophobacteraceae</taxon>
        <taxon>Syntrophobacter</taxon>
    </lineage>
</organism>
<protein>
    <recommendedName>
        <fullName evidence="2">histidine kinase</fullName>
        <ecNumber evidence="2">2.7.13.3</ecNumber>
    </recommendedName>
</protein>
<dbReference type="InterPro" id="IPR036291">
    <property type="entry name" value="NAD(P)-bd_dom_sf"/>
</dbReference>
<dbReference type="InterPro" id="IPR003594">
    <property type="entry name" value="HATPase_dom"/>
</dbReference>
<evidence type="ECO:0000313" key="6">
    <source>
        <dbReference type="Proteomes" id="UP000001784"/>
    </source>
</evidence>
<dbReference type="AlphaFoldDB" id="A0LGH1"/>
<dbReference type="PROSITE" id="PS50109">
    <property type="entry name" value="HIS_KIN"/>
    <property type="match status" value="1"/>
</dbReference>
<dbReference type="SUPFAM" id="SSF55874">
    <property type="entry name" value="ATPase domain of HSP90 chaperone/DNA topoisomerase II/histidine kinase"/>
    <property type="match status" value="1"/>
</dbReference>
<feature type="domain" description="Histidine kinase" evidence="4">
    <location>
        <begin position="285"/>
        <end position="503"/>
    </location>
</feature>
<keyword evidence="5" id="KW-0418">Kinase</keyword>
<comment type="catalytic activity">
    <reaction evidence="1">
        <text>ATP + protein L-histidine = ADP + protein N-phospho-L-histidine.</text>
        <dbReference type="EC" id="2.7.13.3"/>
    </reaction>
</comment>
<dbReference type="Pfam" id="PF02518">
    <property type="entry name" value="HATPase_c"/>
    <property type="match status" value="1"/>
</dbReference>
<keyword evidence="6" id="KW-1185">Reference proteome</keyword>
<dbReference type="SUPFAM" id="SSF55785">
    <property type="entry name" value="PYP-like sensor domain (PAS domain)"/>
    <property type="match status" value="1"/>
</dbReference>